<evidence type="ECO:0000256" key="8">
    <source>
        <dbReference type="RuleBase" id="RU362002"/>
    </source>
</evidence>
<name>A0A7S3Y1C0_HETAK</name>
<keyword evidence="4 8" id="KW-0812">Transmembrane</keyword>
<evidence type="ECO:0000256" key="2">
    <source>
        <dbReference type="ARBA" id="ARBA00005887"/>
    </source>
</evidence>
<dbReference type="InterPro" id="IPR029020">
    <property type="entry name" value="Ammonium/urea_transptr"/>
</dbReference>
<proteinExistence type="inferred from homology"/>
<comment type="caution">
    <text evidence="8">Lacks conserved residue(s) required for the propagation of feature annotation.</text>
</comment>
<dbReference type="PANTHER" id="PTHR11730:SF6">
    <property type="entry name" value="AMMONIUM TRANSPORTER"/>
    <property type="match status" value="1"/>
</dbReference>
<comment type="similarity">
    <text evidence="2 8">Belongs to the ammonia transporter channel (TC 1.A.11.2) family.</text>
</comment>
<evidence type="ECO:0000313" key="11">
    <source>
        <dbReference type="EMBL" id="CAE0638242.1"/>
    </source>
</evidence>
<keyword evidence="6 8" id="KW-0472">Membrane</keyword>
<evidence type="ECO:0000256" key="5">
    <source>
        <dbReference type="ARBA" id="ARBA00022989"/>
    </source>
</evidence>
<keyword evidence="3 8" id="KW-0813">Transport</keyword>
<feature type="transmembrane region" description="Helical" evidence="8">
    <location>
        <begin position="355"/>
        <end position="372"/>
    </location>
</feature>
<feature type="transmembrane region" description="Helical" evidence="8">
    <location>
        <begin position="392"/>
        <end position="414"/>
    </location>
</feature>
<reference evidence="11" key="1">
    <citation type="submission" date="2021-01" db="EMBL/GenBank/DDBJ databases">
        <authorList>
            <person name="Corre E."/>
            <person name="Pelletier E."/>
            <person name="Niang G."/>
            <person name="Scheremetjew M."/>
            <person name="Finn R."/>
            <person name="Kale V."/>
            <person name="Holt S."/>
            <person name="Cochrane G."/>
            <person name="Meng A."/>
            <person name="Brown T."/>
            <person name="Cohen L."/>
        </authorList>
    </citation>
    <scope>NUCLEOTIDE SEQUENCE</scope>
    <source>
        <strain evidence="11">CCMP3107</strain>
    </source>
</reference>
<keyword evidence="7 8" id="KW-0924">Ammonia transport</keyword>
<feature type="transmembrane region" description="Helical" evidence="8">
    <location>
        <begin position="187"/>
        <end position="205"/>
    </location>
</feature>
<comment type="subcellular location">
    <subcellularLocation>
        <location evidence="8">Cell membrane</location>
        <topology evidence="8">Multi-pass membrane protein</topology>
    </subcellularLocation>
    <subcellularLocation>
        <location evidence="1">Membrane</location>
        <topology evidence="1">Multi-pass membrane protein</topology>
    </subcellularLocation>
</comment>
<accession>A0A7S3Y1C0</accession>
<feature type="transmembrane region" description="Helical" evidence="8">
    <location>
        <begin position="148"/>
        <end position="167"/>
    </location>
</feature>
<keyword evidence="5 8" id="KW-1133">Transmembrane helix</keyword>
<dbReference type="InterPro" id="IPR024041">
    <property type="entry name" value="NH4_transpt_AmtB-like_dom"/>
</dbReference>
<protein>
    <recommendedName>
        <fullName evidence="8">Ammonium transporter</fullName>
    </recommendedName>
</protein>
<dbReference type="GO" id="GO:0008519">
    <property type="term" value="F:ammonium channel activity"/>
    <property type="evidence" value="ECO:0007669"/>
    <property type="project" value="InterPro"/>
</dbReference>
<feature type="region of interest" description="Disordered" evidence="9">
    <location>
        <begin position="591"/>
        <end position="612"/>
    </location>
</feature>
<feature type="transmembrane region" description="Helical" evidence="8">
    <location>
        <begin position="123"/>
        <end position="141"/>
    </location>
</feature>
<dbReference type="EMBL" id="HBIU01037027">
    <property type="protein sequence ID" value="CAE0638242.1"/>
    <property type="molecule type" value="Transcribed_RNA"/>
</dbReference>
<sequence length="612" mass="63993">MSEFTVNEMASMSDRLAVLENFISGLDKDELAGAAENSGHSDLLFLLICAFDIFLMQAGFALLEVGTVQAKNAKSILFKNTLDMAISMILWWCVGFGLAGGGASGQTGRDFFHIKDENTVSFIHSYVFAGTTATIVSGGVAERMNFTAYLLFSVVMVGLVYPLLAFWGWSSDGFLAQLGYKDFAGSGLIHLCGGLAALIGAKLVGPRFGRLKEENGTIQVIDLKGHSPVLSNFGTFVLLFGWLSFNGSSVLAGGTADLILASRAITNTLLSVAGAALTSYFDDSRPRPDGSPSTHDLAALNNAMLAGAVGITAGCAFVKGWAALVIGAVSYGVFKYFSLLVLAHKIDDPLEASSVHGACGMWGVLAVGLFAHPELTGGTPSSTGVFLGGGGYLLGLQILGCVLILLWTGVVTLISFKVLDRIPGCQLRVDKDAELLGLDFAHHDGFAYAGLSNDTIAHFHEIKAAERRAQARSAGLPPRTKKVLAKRYTSPIIKPGPSQRKMSATFPWSRFAKSATICTSDSRESKSNQNVFAPASSLAVAGSGWGDAGAGATATAVSGGGSAVGSGLGLPPHHVPGQPLPEIRAVQHDARQPVGPDSGFGEVVGETKQSIR</sequence>
<feature type="transmembrane region" description="Helical" evidence="8">
    <location>
        <begin position="43"/>
        <end position="63"/>
    </location>
</feature>
<feature type="transmembrane region" description="Helical" evidence="8">
    <location>
        <begin position="321"/>
        <end position="343"/>
    </location>
</feature>
<dbReference type="InterPro" id="IPR001905">
    <property type="entry name" value="Ammonium_transpt"/>
</dbReference>
<evidence type="ECO:0000256" key="7">
    <source>
        <dbReference type="ARBA" id="ARBA00023177"/>
    </source>
</evidence>
<evidence type="ECO:0000259" key="10">
    <source>
        <dbReference type="Pfam" id="PF00909"/>
    </source>
</evidence>
<dbReference type="PANTHER" id="PTHR11730">
    <property type="entry name" value="AMMONIUM TRANSPORTER"/>
    <property type="match status" value="1"/>
</dbReference>
<evidence type="ECO:0000256" key="9">
    <source>
        <dbReference type="SAM" id="MobiDB-lite"/>
    </source>
</evidence>
<dbReference type="Gene3D" id="1.10.3430.10">
    <property type="entry name" value="Ammonium transporter AmtB like domains"/>
    <property type="match status" value="1"/>
</dbReference>
<dbReference type="Pfam" id="PF00909">
    <property type="entry name" value="Ammonium_transp"/>
    <property type="match status" value="1"/>
</dbReference>
<evidence type="ECO:0000256" key="6">
    <source>
        <dbReference type="ARBA" id="ARBA00023136"/>
    </source>
</evidence>
<dbReference type="GO" id="GO:0097272">
    <property type="term" value="P:ammonium homeostasis"/>
    <property type="evidence" value="ECO:0007669"/>
    <property type="project" value="TreeGrafter"/>
</dbReference>
<dbReference type="NCBIfam" id="TIGR00836">
    <property type="entry name" value="amt"/>
    <property type="match status" value="1"/>
</dbReference>
<dbReference type="SUPFAM" id="SSF111352">
    <property type="entry name" value="Ammonium transporter"/>
    <property type="match status" value="1"/>
</dbReference>
<evidence type="ECO:0000256" key="1">
    <source>
        <dbReference type="ARBA" id="ARBA00004141"/>
    </source>
</evidence>
<feature type="transmembrane region" description="Helical" evidence="8">
    <location>
        <begin position="84"/>
        <end position="103"/>
    </location>
</feature>
<dbReference type="AlphaFoldDB" id="A0A7S3Y1C0"/>
<dbReference type="GO" id="GO:0005886">
    <property type="term" value="C:plasma membrane"/>
    <property type="evidence" value="ECO:0007669"/>
    <property type="project" value="UniProtKB-SubCell"/>
</dbReference>
<evidence type="ECO:0000256" key="4">
    <source>
        <dbReference type="ARBA" id="ARBA00022692"/>
    </source>
</evidence>
<gene>
    <name evidence="11" type="ORF">HAKA00212_LOCUS17022</name>
</gene>
<evidence type="ECO:0000256" key="3">
    <source>
        <dbReference type="ARBA" id="ARBA00022448"/>
    </source>
</evidence>
<organism evidence="11">
    <name type="scientific">Heterosigma akashiwo</name>
    <name type="common">Chromophytic alga</name>
    <name type="synonym">Heterosigma carterae</name>
    <dbReference type="NCBI Taxonomy" id="2829"/>
    <lineage>
        <taxon>Eukaryota</taxon>
        <taxon>Sar</taxon>
        <taxon>Stramenopiles</taxon>
        <taxon>Ochrophyta</taxon>
        <taxon>Raphidophyceae</taxon>
        <taxon>Chattonellales</taxon>
        <taxon>Chattonellaceae</taxon>
        <taxon>Heterosigma</taxon>
    </lineage>
</organism>
<feature type="domain" description="Ammonium transporter AmtB-like" evidence="10">
    <location>
        <begin position="45"/>
        <end position="448"/>
    </location>
</feature>
<feature type="transmembrane region" description="Helical" evidence="8">
    <location>
        <begin position="226"/>
        <end position="245"/>
    </location>
</feature>